<protein>
    <submittedName>
        <fullName evidence="2">Uncharacterized protein</fullName>
    </submittedName>
</protein>
<evidence type="ECO:0000313" key="2">
    <source>
        <dbReference type="EMBL" id="MCI81804.1"/>
    </source>
</evidence>
<proteinExistence type="predicted"/>
<evidence type="ECO:0000256" key="1">
    <source>
        <dbReference type="SAM" id="MobiDB-lite"/>
    </source>
</evidence>
<accession>A0A392V0H4</accession>
<keyword evidence="3" id="KW-1185">Reference proteome</keyword>
<dbReference type="AlphaFoldDB" id="A0A392V0H4"/>
<feature type="compositionally biased region" description="Basic and acidic residues" evidence="1">
    <location>
        <begin position="43"/>
        <end position="65"/>
    </location>
</feature>
<reference evidence="2 3" key="1">
    <citation type="journal article" date="2018" name="Front. Plant Sci.">
        <title>Red Clover (Trifolium pratense) and Zigzag Clover (T. medium) - A Picture of Genomic Similarities and Differences.</title>
        <authorList>
            <person name="Dluhosova J."/>
            <person name="Istvanek J."/>
            <person name="Nedelnik J."/>
            <person name="Repkova J."/>
        </authorList>
    </citation>
    <scope>NUCLEOTIDE SEQUENCE [LARGE SCALE GENOMIC DNA]</scope>
    <source>
        <strain evidence="3">cv. 10/8</strain>
        <tissue evidence="2">Leaf</tissue>
    </source>
</reference>
<feature type="compositionally biased region" description="Polar residues" evidence="1">
    <location>
        <begin position="1"/>
        <end position="13"/>
    </location>
</feature>
<evidence type="ECO:0000313" key="3">
    <source>
        <dbReference type="Proteomes" id="UP000265520"/>
    </source>
</evidence>
<comment type="caution">
    <text evidence="2">The sequence shown here is derived from an EMBL/GenBank/DDBJ whole genome shotgun (WGS) entry which is preliminary data.</text>
</comment>
<name>A0A392V0H4_9FABA</name>
<organism evidence="2 3">
    <name type="scientific">Trifolium medium</name>
    <dbReference type="NCBI Taxonomy" id="97028"/>
    <lineage>
        <taxon>Eukaryota</taxon>
        <taxon>Viridiplantae</taxon>
        <taxon>Streptophyta</taxon>
        <taxon>Embryophyta</taxon>
        <taxon>Tracheophyta</taxon>
        <taxon>Spermatophyta</taxon>
        <taxon>Magnoliopsida</taxon>
        <taxon>eudicotyledons</taxon>
        <taxon>Gunneridae</taxon>
        <taxon>Pentapetalae</taxon>
        <taxon>rosids</taxon>
        <taxon>fabids</taxon>
        <taxon>Fabales</taxon>
        <taxon>Fabaceae</taxon>
        <taxon>Papilionoideae</taxon>
        <taxon>50 kb inversion clade</taxon>
        <taxon>NPAAA clade</taxon>
        <taxon>Hologalegina</taxon>
        <taxon>IRL clade</taxon>
        <taxon>Trifolieae</taxon>
        <taxon>Trifolium</taxon>
    </lineage>
</organism>
<dbReference type="EMBL" id="LXQA011028114">
    <property type="protein sequence ID" value="MCI81804.1"/>
    <property type="molecule type" value="Genomic_DNA"/>
</dbReference>
<feature type="region of interest" description="Disordered" evidence="1">
    <location>
        <begin position="1"/>
        <end position="65"/>
    </location>
</feature>
<dbReference type="Proteomes" id="UP000265520">
    <property type="component" value="Unassembled WGS sequence"/>
</dbReference>
<feature type="non-terminal residue" evidence="2">
    <location>
        <position position="65"/>
    </location>
</feature>
<sequence length="65" mass="7275">MEVQTNTQTTLNESAKGVEHNEEESMPGGCGVVKIIDENQAPRQEESCEPKKEMENKAEIDRVID</sequence>